<evidence type="ECO:0000313" key="1">
    <source>
        <dbReference type="EMBL" id="GAF77146.1"/>
    </source>
</evidence>
<dbReference type="AlphaFoldDB" id="X0SPT8"/>
<reference evidence="1" key="1">
    <citation type="journal article" date="2014" name="Front. Microbiol.">
        <title>High frequency of phylogenetically diverse reductive dehalogenase-homologous genes in deep subseafloor sedimentary metagenomes.</title>
        <authorList>
            <person name="Kawai M."/>
            <person name="Futagami T."/>
            <person name="Toyoda A."/>
            <person name="Takaki Y."/>
            <person name="Nishi S."/>
            <person name="Hori S."/>
            <person name="Arai W."/>
            <person name="Tsubouchi T."/>
            <person name="Morono Y."/>
            <person name="Uchiyama I."/>
            <person name="Ito T."/>
            <person name="Fujiyama A."/>
            <person name="Inagaki F."/>
            <person name="Takami H."/>
        </authorList>
    </citation>
    <scope>NUCLEOTIDE SEQUENCE</scope>
    <source>
        <strain evidence="1">Expedition CK06-06</strain>
    </source>
</reference>
<protein>
    <submittedName>
        <fullName evidence="1">Uncharacterized protein</fullName>
    </submittedName>
</protein>
<comment type="caution">
    <text evidence="1">The sequence shown here is derived from an EMBL/GenBank/DDBJ whole genome shotgun (WGS) entry which is preliminary data.</text>
</comment>
<name>X0SPT8_9ZZZZ</name>
<organism evidence="1">
    <name type="scientific">marine sediment metagenome</name>
    <dbReference type="NCBI Taxonomy" id="412755"/>
    <lineage>
        <taxon>unclassified sequences</taxon>
        <taxon>metagenomes</taxon>
        <taxon>ecological metagenomes</taxon>
    </lineage>
</organism>
<dbReference type="EMBL" id="BARS01005686">
    <property type="protein sequence ID" value="GAF77146.1"/>
    <property type="molecule type" value="Genomic_DNA"/>
</dbReference>
<gene>
    <name evidence="1" type="ORF">S01H1_11154</name>
</gene>
<feature type="non-terminal residue" evidence="1">
    <location>
        <position position="189"/>
    </location>
</feature>
<sequence length="189" mass="19702">MFIPRHPVVENQFCQLTASGTTDGVGGVIAYAGSVCFLDYTATNQDAIVQIYGNAAPTYATERAPFGFLMQKVKTGYHQVHPVGFMMPGDLGSSDVIAQPSYSSAGVINGTKEAPVGVAHLGIWDTIHYTVEDEGTDYFHPGDPLYVASGAASAGGKVTHFGNLLSGVTNQVATVVKGASAAQVQANMT</sequence>
<proteinExistence type="predicted"/>
<accession>X0SPT8</accession>